<dbReference type="Pfam" id="PF01381">
    <property type="entry name" value="HTH_3"/>
    <property type="match status" value="1"/>
</dbReference>
<dbReference type="GO" id="GO:0003677">
    <property type="term" value="F:DNA binding"/>
    <property type="evidence" value="ECO:0007669"/>
    <property type="project" value="UniProtKB-KW"/>
</dbReference>
<accession>A0A4Z0QXV2</accession>
<dbReference type="CDD" id="cd00093">
    <property type="entry name" value="HTH_XRE"/>
    <property type="match status" value="1"/>
</dbReference>
<proteinExistence type="predicted"/>
<reference evidence="3 4" key="1">
    <citation type="submission" date="2019-03" db="EMBL/GenBank/DDBJ databases">
        <title>Draft Genome Sequence of Desulfosporosinus fructosivorans Strain 63.6F, Isolated from Marine Sediment in the Baltic Sea.</title>
        <authorList>
            <person name="Hausmann B."/>
            <person name="Vandieken V."/>
            <person name="Pjevac P."/>
            <person name="Schreck K."/>
            <person name="Herbold C.W."/>
            <person name="Loy A."/>
        </authorList>
    </citation>
    <scope>NUCLEOTIDE SEQUENCE [LARGE SCALE GENOMIC DNA]</scope>
    <source>
        <strain evidence="3 4">63.6F</strain>
    </source>
</reference>
<comment type="caution">
    <text evidence="3">The sequence shown here is derived from an EMBL/GenBank/DDBJ whole genome shotgun (WGS) entry which is preliminary data.</text>
</comment>
<dbReference type="InterPro" id="IPR001387">
    <property type="entry name" value="Cro/C1-type_HTH"/>
</dbReference>
<keyword evidence="1" id="KW-0238">DNA-binding</keyword>
<keyword evidence="4" id="KW-1185">Reference proteome</keyword>
<protein>
    <submittedName>
        <fullName evidence="3">XRE family transcriptional regulator</fullName>
    </submittedName>
</protein>
<dbReference type="InterPro" id="IPR010982">
    <property type="entry name" value="Lambda_DNA-bd_dom_sf"/>
</dbReference>
<dbReference type="Gene3D" id="1.10.260.40">
    <property type="entry name" value="lambda repressor-like DNA-binding domains"/>
    <property type="match status" value="1"/>
</dbReference>
<dbReference type="PANTHER" id="PTHR46558">
    <property type="entry name" value="TRACRIPTIONAL REGULATORY PROTEIN-RELATED-RELATED"/>
    <property type="match status" value="1"/>
</dbReference>
<dbReference type="PROSITE" id="PS50943">
    <property type="entry name" value="HTH_CROC1"/>
    <property type="match status" value="1"/>
</dbReference>
<dbReference type="Proteomes" id="UP000298460">
    <property type="component" value="Unassembled WGS sequence"/>
</dbReference>
<name>A0A4Z0QXV2_9FIRM</name>
<dbReference type="PANTHER" id="PTHR46558:SF11">
    <property type="entry name" value="HTH-TYPE TRANSCRIPTIONAL REGULATOR XRE"/>
    <property type="match status" value="1"/>
</dbReference>
<evidence type="ECO:0000256" key="1">
    <source>
        <dbReference type="ARBA" id="ARBA00023125"/>
    </source>
</evidence>
<dbReference type="SUPFAM" id="SSF47413">
    <property type="entry name" value="lambda repressor-like DNA-binding domains"/>
    <property type="match status" value="1"/>
</dbReference>
<dbReference type="SMART" id="SM00530">
    <property type="entry name" value="HTH_XRE"/>
    <property type="match status" value="1"/>
</dbReference>
<evidence type="ECO:0000313" key="4">
    <source>
        <dbReference type="Proteomes" id="UP000298460"/>
    </source>
</evidence>
<dbReference type="OrthoDB" id="2064916at2"/>
<dbReference type="AlphaFoldDB" id="A0A4Z0QXV2"/>
<feature type="domain" description="HTH cro/C1-type" evidence="2">
    <location>
        <begin position="7"/>
        <end position="61"/>
    </location>
</feature>
<gene>
    <name evidence="3" type="ORF">E4K67_26350</name>
</gene>
<evidence type="ECO:0000259" key="2">
    <source>
        <dbReference type="PROSITE" id="PS50943"/>
    </source>
</evidence>
<sequence length="72" mass="8765">MLMRLKIRDVREDHDLTQQQVAEYLMCDQSLYSKYERGERDVPLNIMIKLAQFYKTSLDYLVGFTENKRPYR</sequence>
<evidence type="ECO:0000313" key="3">
    <source>
        <dbReference type="EMBL" id="TGE35250.1"/>
    </source>
</evidence>
<dbReference type="EMBL" id="SPQQ01000017">
    <property type="protein sequence ID" value="TGE35250.1"/>
    <property type="molecule type" value="Genomic_DNA"/>
</dbReference>
<organism evidence="3 4">
    <name type="scientific">Desulfosporosinus fructosivorans</name>
    <dbReference type="NCBI Taxonomy" id="2018669"/>
    <lineage>
        <taxon>Bacteria</taxon>
        <taxon>Bacillati</taxon>
        <taxon>Bacillota</taxon>
        <taxon>Clostridia</taxon>
        <taxon>Eubacteriales</taxon>
        <taxon>Desulfitobacteriaceae</taxon>
        <taxon>Desulfosporosinus</taxon>
    </lineage>
</organism>